<dbReference type="Pfam" id="PF03389">
    <property type="entry name" value="MobA_MobL"/>
    <property type="match status" value="1"/>
</dbReference>
<evidence type="ECO:0000256" key="3">
    <source>
        <dbReference type="ARBA" id="ARBA00022840"/>
    </source>
</evidence>
<dbReference type="AlphaFoldDB" id="A0A0D6PBP1"/>
<proteinExistence type="inferred from homology"/>
<keyword evidence="6" id="KW-0540">Nuclease</keyword>
<dbReference type="Gene3D" id="3.40.50.300">
    <property type="entry name" value="P-loop containing nucleotide triphosphate hydrolases"/>
    <property type="match status" value="2"/>
</dbReference>
<evidence type="ECO:0000259" key="5">
    <source>
        <dbReference type="Pfam" id="PF03389"/>
    </source>
</evidence>
<dbReference type="RefSeq" id="WP_048877254.1">
    <property type="nucleotide sequence ID" value="NZ_BANC01000007.1"/>
</dbReference>
<dbReference type="SUPFAM" id="SSF52540">
    <property type="entry name" value="P-loop containing nucleoside triphosphate hydrolases"/>
    <property type="match status" value="2"/>
</dbReference>
<comment type="caution">
    <text evidence="6">The sequence shown here is derived from an EMBL/GenBank/DDBJ whole genome shotgun (WGS) entry which is preliminary data.</text>
</comment>
<gene>
    <name evidence="6" type="ORF">Aam_007_058</name>
</gene>
<keyword evidence="6" id="KW-0269">Exonuclease</keyword>
<dbReference type="GO" id="GO:0005524">
    <property type="term" value="F:ATP binding"/>
    <property type="evidence" value="ECO:0007669"/>
    <property type="project" value="UniProtKB-KW"/>
</dbReference>
<dbReference type="PANTHER" id="PTHR43788:SF6">
    <property type="entry name" value="DNA HELICASE B"/>
    <property type="match status" value="1"/>
</dbReference>
<keyword evidence="6" id="KW-0378">Hydrolase</keyword>
<dbReference type="InterPro" id="IPR027417">
    <property type="entry name" value="P-loop_NTPase"/>
</dbReference>
<evidence type="ECO:0000313" key="7">
    <source>
        <dbReference type="Proteomes" id="UP000032668"/>
    </source>
</evidence>
<dbReference type="Proteomes" id="UP000032668">
    <property type="component" value="Unassembled WGS sequence"/>
</dbReference>
<keyword evidence="7" id="KW-1185">Reference proteome</keyword>
<dbReference type="EMBL" id="BANC01000007">
    <property type="protein sequence ID" value="GAN78771.1"/>
    <property type="molecule type" value="Genomic_DNA"/>
</dbReference>
<dbReference type="GO" id="GO:0004527">
    <property type="term" value="F:exonuclease activity"/>
    <property type="evidence" value="ECO:0007669"/>
    <property type="project" value="UniProtKB-KW"/>
</dbReference>
<name>A0A0D6PBP1_9PROT</name>
<accession>A0A0D6PBP1</accession>
<evidence type="ECO:0000256" key="2">
    <source>
        <dbReference type="ARBA" id="ARBA00022741"/>
    </source>
</evidence>
<dbReference type="PANTHER" id="PTHR43788">
    <property type="entry name" value="DNA2/NAM7 HELICASE FAMILY MEMBER"/>
    <property type="match status" value="1"/>
</dbReference>
<dbReference type="InterPro" id="IPR050534">
    <property type="entry name" value="Coronavir_polyprotein_1ab"/>
</dbReference>
<dbReference type="Pfam" id="PF13604">
    <property type="entry name" value="AAA_30"/>
    <property type="match status" value="1"/>
</dbReference>
<feature type="domain" description="MobA/MobL protein" evidence="5">
    <location>
        <begin position="18"/>
        <end position="210"/>
    </location>
</feature>
<evidence type="ECO:0000313" key="6">
    <source>
        <dbReference type="EMBL" id="GAN78771.1"/>
    </source>
</evidence>
<dbReference type="STRING" id="1120923.SAMN02746095_01232"/>
<dbReference type="OrthoDB" id="1826980at2"/>
<dbReference type="GO" id="GO:0003678">
    <property type="term" value="F:DNA helicase activity"/>
    <property type="evidence" value="ECO:0007669"/>
    <property type="project" value="UniProtKB-ARBA"/>
</dbReference>
<dbReference type="CDD" id="cd17933">
    <property type="entry name" value="DEXSc_RecD-like"/>
    <property type="match status" value="1"/>
</dbReference>
<comment type="similarity">
    <text evidence="1">Belongs to the MobA/MobL family.</text>
</comment>
<keyword evidence="2" id="KW-0547">Nucleotide-binding</keyword>
<evidence type="ECO:0000256" key="4">
    <source>
        <dbReference type="ARBA" id="ARBA00022971"/>
    </source>
</evidence>
<dbReference type="Gene3D" id="2.30.30.940">
    <property type="match status" value="1"/>
</dbReference>
<sequence length="794" mass="88269">MASRFVRVEIVKAGAGSSATGLSAYIARDARLDQSGTPFNFAHKADELEARGMILPVHAPEWAADAAQIWRVAERAEQTIDRQTGELRWKKNGQIAKHMTIALPREASPEQRKAMLLEFVAREIDPQKHGVVVEWAIHREENNPHAHLLISTRTLEGGGFGKKARAMNPDFASKGANHFISEAENWDTRWAEFQREHFERLGITADIRERRTVPEEHYTRGQLLNEQVIADRAEIARANATAEQAKLRDPDEILLRLTAQKAIFTARDLRQALNKSGLEGEQRASLEARIIGHADVVPLLADGRDEIGWTTREVRDEELAIIGAAERISESSGRPLGRAGRAELARAELTAEQRAAAEHVTDGRQISIVIGRAGTGKSHTLNAARHAFEAEGYRVIGLAPTNAVVADLRKDGYGHAATLHRELGQLERDPSRWDRKTVVMVDEAGMMDNAIMAKLLKGAEQSGARLILAGDDRQFASVARGGMFTELVNRHGAAELKTVLRQRQQYQAKASEDFARGDIHTALEAYDRRGQIVWCDSLADARQRAVAAQASIDRPSFLYASTNKEVEELNRAEQQRRRADLSVKGNPIQAHEFKTVRGDVSIAAGERVQFYETDRQLGVTTSEFGTVKAVAPRRMEIMKDDGAIVAFDPVKYDKWGLGYSGTGYKGQGKTQPTTAAVYDNSYAWDARAAYVIGTRHREDYRLFVPRELAPNLTILTGQIMRQREDKGASLRFEAAQSNRARSGLTTDQKLRASLAKGRETLIAAQAEQARQAEEIRKAQELRNTLRPRGPRLGR</sequence>
<protein>
    <submittedName>
        <fullName evidence="6">Conjugal exonuclease V alpha subunit TraA</fullName>
    </submittedName>
</protein>
<evidence type="ECO:0000256" key="1">
    <source>
        <dbReference type="ARBA" id="ARBA00010873"/>
    </source>
</evidence>
<reference evidence="6 7" key="1">
    <citation type="submission" date="2012-11" db="EMBL/GenBank/DDBJ databases">
        <title>Whole genome sequence of Acidocella aminolytica 101 = DSM 11237.</title>
        <authorList>
            <person name="Azuma Y."/>
            <person name="Higashiura N."/>
            <person name="Hirakawa H."/>
            <person name="Matsushita K."/>
        </authorList>
    </citation>
    <scope>NUCLEOTIDE SEQUENCE [LARGE SCALE GENOMIC DNA]</scope>
    <source>
        <strain evidence="7">101 / DSM 11237</strain>
    </source>
</reference>
<keyword evidence="3" id="KW-0067">ATP-binding</keyword>
<organism evidence="6 7">
    <name type="scientific">Acidocella aminolytica 101 = DSM 11237</name>
    <dbReference type="NCBI Taxonomy" id="1120923"/>
    <lineage>
        <taxon>Bacteria</taxon>
        <taxon>Pseudomonadati</taxon>
        <taxon>Pseudomonadota</taxon>
        <taxon>Alphaproteobacteria</taxon>
        <taxon>Acetobacterales</taxon>
        <taxon>Acidocellaceae</taxon>
        <taxon>Acidocella</taxon>
    </lineage>
</organism>
<dbReference type="InterPro" id="IPR005053">
    <property type="entry name" value="MobA_MobL"/>
</dbReference>
<dbReference type="Gene3D" id="3.30.930.30">
    <property type="match status" value="1"/>
</dbReference>
<keyword evidence="4" id="KW-0184">Conjugation</keyword>